<dbReference type="InterPro" id="IPR036034">
    <property type="entry name" value="PDZ_sf"/>
</dbReference>
<gene>
    <name evidence="1" type="ORF">CHARACLAT_006185</name>
</gene>
<protein>
    <submittedName>
        <fullName evidence="1">Uncharacterized protein</fullName>
    </submittedName>
</protein>
<dbReference type="Proteomes" id="UP001352852">
    <property type="component" value="Unassembled WGS sequence"/>
</dbReference>
<evidence type="ECO:0000313" key="2">
    <source>
        <dbReference type="Proteomes" id="UP001352852"/>
    </source>
</evidence>
<dbReference type="PANTHER" id="PTHR23175">
    <property type="entry name" value="PDZ DOMAIN-CONTAINING PROTEIN"/>
    <property type="match status" value="1"/>
</dbReference>
<proteinExistence type="predicted"/>
<organism evidence="1 2">
    <name type="scientific">Characodon lateralis</name>
    <dbReference type="NCBI Taxonomy" id="208331"/>
    <lineage>
        <taxon>Eukaryota</taxon>
        <taxon>Metazoa</taxon>
        <taxon>Chordata</taxon>
        <taxon>Craniata</taxon>
        <taxon>Vertebrata</taxon>
        <taxon>Euteleostomi</taxon>
        <taxon>Actinopterygii</taxon>
        <taxon>Neopterygii</taxon>
        <taxon>Teleostei</taxon>
        <taxon>Neoteleostei</taxon>
        <taxon>Acanthomorphata</taxon>
        <taxon>Ovalentaria</taxon>
        <taxon>Atherinomorphae</taxon>
        <taxon>Cyprinodontiformes</taxon>
        <taxon>Goodeidae</taxon>
        <taxon>Characodon</taxon>
    </lineage>
</organism>
<dbReference type="PANTHER" id="PTHR23175:SF23">
    <property type="entry name" value="PDZ DOMAIN-CONTAINING PROTEIN"/>
    <property type="match status" value="1"/>
</dbReference>
<comment type="caution">
    <text evidence="1">The sequence shown here is derived from an EMBL/GenBank/DDBJ whole genome shotgun (WGS) entry which is preliminary data.</text>
</comment>
<accession>A0ABU7DY53</accession>
<evidence type="ECO:0000313" key="1">
    <source>
        <dbReference type="EMBL" id="MED6279978.1"/>
    </source>
</evidence>
<sequence length="329" mass="36073">MVSEKVGHSQHSLALEQGILIPLGVSDRITVGLTALFNLLVVGWEISSPWSQAWLGSALKSYRKHPEYWRTTCRVERGDGDMECHHTKKPEQAESDNFDKSDSFAEIAEVVKRLPRDKVLVCCGDPTCSDECAGAMLRGSGVAPAPSGHKWEFHCSVGVDCSNAEPCCIWLAVLRGVSTHTSPHPAPITCSRIINHHHLSWAKRRNDGIVSSDKSNLLPSAEVEAKSSQGPRTIVLQKNSQGFGFTLRHFIVYPPESTLHSLKFNMGSSAFVAVMDIEADIIRAIKPTETKHSAPFPACLMGRCDGGAYLERQKLAGEPFLHTAIPRRA</sequence>
<dbReference type="EMBL" id="JAHUTJ010041302">
    <property type="protein sequence ID" value="MED6279978.1"/>
    <property type="molecule type" value="Genomic_DNA"/>
</dbReference>
<name>A0ABU7DY53_9TELE</name>
<reference evidence="1 2" key="1">
    <citation type="submission" date="2021-06" db="EMBL/GenBank/DDBJ databases">
        <authorList>
            <person name="Palmer J.M."/>
        </authorList>
    </citation>
    <scope>NUCLEOTIDE SEQUENCE [LARGE SCALE GENOMIC DNA]</scope>
    <source>
        <strain evidence="1 2">CL_MEX2019</strain>
        <tissue evidence="1">Muscle</tissue>
    </source>
</reference>
<keyword evidence="2" id="KW-1185">Reference proteome</keyword>
<dbReference type="Gene3D" id="2.30.42.10">
    <property type="match status" value="1"/>
</dbReference>